<reference evidence="2 3" key="1">
    <citation type="submission" date="2019-05" db="EMBL/GenBank/DDBJ databases">
        <title>Another draft genome of Portunus trituberculatus and its Hox gene families provides insights of decapod evolution.</title>
        <authorList>
            <person name="Jeong J.-H."/>
            <person name="Song I."/>
            <person name="Kim S."/>
            <person name="Choi T."/>
            <person name="Kim D."/>
            <person name="Ryu S."/>
            <person name="Kim W."/>
        </authorList>
    </citation>
    <scope>NUCLEOTIDE SEQUENCE [LARGE SCALE GENOMIC DNA]</scope>
    <source>
        <tissue evidence="2">Muscle</tissue>
    </source>
</reference>
<dbReference type="EMBL" id="VSRR010000025">
    <property type="protein sequence ID" value="MPC08329.1"/>
    <property type="molecule type" value="Genomic_DNA"/>
</dbReference>
<gene>
    <name evidence="2" type="ORF">E2C01_000911</name>
</gene>
<evidence type="ECO:0000313" key="3">
    <source>
        <dbReference type="Proteomes" id="UP000324222"/>
    </source>
</evidence>
<keyword evidence="1" id="KW-0472">Membrane</keyword>
<protein>
    <submittedName>
        <fullName evidence="2">Uncharacterized protein</fullName>
    </submittedName>
</protein>
<sequence length="274" mass="30721">MAVTRSNSKMAHCAVRGKATLSRATTAVMAFMLLIPVTVTVTATASSKTTSNASGVLRHLVKGTYLLYTNGRRSERDLPVCASKAEACNLAHRRYWLTPITERLCRCKDRSECPLHFTALQDPLAQHVTNRGQLKFCGSFIEKLSQCKEGEVALKMQLVRRPNAPPYSSSTPSKVIDPHTTLLCRCPWPYAWSLTNATTSATRTERTYLYTCQELPMCRRGEKCGYIREDTLETYYTCSCPEQQLCMFRGPQSTVTTSQLHYIGKAYIGRCTPH</sequence>
<dbReference type="Gene3D" id="2.20.20.160">
    <property type="match status" value="1"/>
</dbReference>
<dbReference type="Proteomes" id="UP000324222">
    <property type="component" value="Unassembled WGS sequence"/>
</dbReference>
<comment type="caution">
    <text evidence="2">The sequence shown here is derived from an EMBL/GenBank/DDBJ whole genome shotgun (WGS) entry which is preliminary data.</text>
</comment>
<proteinExistence type="predicted"/>
<accession>A0A5B7CFK4</accession>
<keyword evidence="1" id="KW-1133">Transmembrane helix</keyword>
<organism evidence="2 3">
    <name type="scientific">Portunus trituberculatus</name>
    <name type="common">Swimming crab</name>
    <name type="synonym">Neptunus trituberculatus</name>
    <dbReference type="NCBI Taxonomy" id="210409"/>
    <lineage>
        <taxon>Eukaryota</taxon>
        <taxon>Metazoa</taxon>
        <taxon>Ecdysozoa</taxon>
        <taxon>Arthropoda</taxon>
        <taxon>Crustacea</taxon>
        <taxon>Multicrustacea</taxon>
        <taxon>Malacostraca</taxon>
        <taxon>Eumalacostraca</taxon>
        <taxon>Eucarida</taxon>
        <taxon>Decapoda</taxon>
        <taxon>Pleocyemata</taxon>
        <taxon>Brachyura</taxon>
        <taxon>Eubrachyura</taxon>
        <taxon>Portunoidea</taxon>
        <taxon>Portunidae</taxon>
        <taxon>Portuninae</taxon>
        <taxon>Portunus</taxon>
    </lineage>
</organism>
<keyword evidence="3" id="KW-1185">Reference proteome</keyword>
<dbReference type="AlphaFoldDB" id="A0A5B7CFK4"/>
<name>A0A5B7CFK4_PORTR</name>
<keyword evidence="1" id="KW-0812">Transmembrane</keyword>
<evidence type="ECO:0000256" key="1">
    <source>
        <dbReference type="SAM" id="Phobius"/>
    </source>
</evidence>
<dbReference type="OrthoDB" id="121932at2759"/>
<evidence type="ECO:0000313" key="2">
    <source>
        <dbReference type="EMBL" id="MPC08329.1"/>
    </source>
</evidence>
<feature type="transmembrane region" description="Helical" evidence="1">
    <location>
        <begin position="21"/>
        <end position="43"/>
    </location>
</feature>